<dbReference type="EMBL" id="RQXU01000008">
    <property type="protein sequence ID" value="RRH87503.1"/>
    <property type="molecule type" value="Genomic_DNA"/>
</dbReference>
<accession>A0A3P3EM62</accession>
<dbReference type="InterPro" id="IPR010499">
    <property type="entry name" value="AraC_E-bd"/>
</dbReference>
<dbReference type="PANTHER" id="PTHR36444">
    <property type="entry name" value="TRANSCRIPTIONAL REGULATOR PROTEIN YOBU-RELATED"/>
    <property type="match status" value="1"/>
</dbReference>
<reference evidence="2 3" key="1">
    <citation type="submission" date="2018-11" db="EMBL/GenBank/DDBJ databases">
        <title>The genome of Variovorax sp T529.</title>
        <authorList>
            <person name="Gao J."/>
        </authorList>
    </citation>
    <scope>NUCLEOTIDE SEQUENCE [LARGE SCALE GENOMIC DNA]</scope>
    <source>
        <strain evidence="2 3">T529</strain>
    </source>
</reference>
<dbReference type="InterPro" id="IPR011256">
    <property type="entry name" value="Reg_factor_effector_dom_sf"/>
</dbReference>
<dbReference type="AlphaFoldDB" id="A0A3P3EM62"/>
<proteinExistence type="predicted"/>
<dbReference type="SUPFAM" id="SSF55136">
    <property type="entry name" value="Probable bacterial effector-binding domain"/>
    <property type="match status" value="1"/>
</dbReference>
<dbReference type="Pfam" id="PF14526">
    <property type="entry name" value="Cass2"/>
    <property type="match status" value="1"/>
</dbReference>
<dbReference type="RefSeq" id="WP_124959284.1">
    <property type="nucleotide sequence ID" value="NZ_RQXU01000008.1"/>
</dbReference>
<organism evidence="2 3">
    <name type="scientific">Variovorax beijingensis</name>
    <dbReference type="NCBI Taxonomy" id="2496117"/>
    <lineage>
        <taxon>Bacteria</taxon>
        <taxon>Pseudomonadati</taxon>
        <taxon>Pseudomonadota</taxon>
        <taxon>Betaproteobacteria</taxon>
        <taxon>Burkholderiales</taxon>
        <taxon>Comamonadaceae</taxon>
        <taxon>Variovorax</taxon>
    </lineage>
</organism>
<dbReference type="Gene3D" id="3.20.80.10">
    <property type="entry name" value="Regulatory factor, effector binding domain"/>
    <property type="match status" value="1"/>
</dbReference>
<name>A0A3P3EM62_9BURK</name>
<protein>
    <submittedName>
        <fullName evidence="2">AraC family transcriptional regulator</fullName>
    </submittedName>
</protein>
<dbReference type="InterPro" id="IPR053182">
    <property type="entry name" value="YobU-like_regulator"/>
</dbReference>
<comment type="caution">
    <text evidence="2">The sequence shown here is derived from an EMBL/GenBank/DDBJ whole genome shotgun (WGS) entry which is preliminary data.</text>
</comment>
<evidence type="ECO:0000259" key="1">
    <source>
        <dbReference type="SMART" id="SM00871"/>
    </source>
</evidence>
<evidence type="ECO:0000313" key="2">
    <source>
        <dbReference type="EMBL" id="RRH87503.1"/>
    </source>
</evidence>
<dbReference type="InterPro" id="IPR029441">
    <property type="entry name" value="Cass2"/>
</dbReference>
<sequence length="155" mass="17240">MQKTTPMEPMRRHHDAFQVAGLTVRTTNREEDDPATARIGALWNRFFGEETYRSTPGRTGDARIFGVYSGYESDAHGAFDVTVGVAVSGATGSVAIEAGDYLVFMGQGEMPQMVIAAWQRIWQHFEAHPEIARRYRSDFEAYEGPDKVAIHIGVS</sequence>
<dbReference type="SMART" id="SM00871">
    <property type="entry name" value="AraC_E_bind"/>
    <property type="match status" value="1"/>
</dbReference>
<evidence type="ECO:0000313" key="3">
    <source>
        <dbReference type="Proteomes" id="UP000271590"/>
    </source>
</evidence>
<dbReference type="PANTHER" id="PTHR36444:SF2">
    <property type="entry name" value="TRANSCRIPTIONAL REGULATOR PROTEIN YOBU-RELATED"/>
    <property type="match status" value="1"/>
</dbReference>
<feature type="domain" description="AraC effector-binding" evidence="1">
    <location>
        <begin position="7"/>
        <end position="155"/>
    </location>
</feature>
<gene>
    <name evidence="2" type="ORF">EH244_15720</name>
</gene>
<dbReference type="Proteomes" id="UP000271590">
    <property type="component" value="Unassembled WGS sequence"/>
</dbReference>